<evidence type="ECO:0000313" key="5">
    <source>
        <dbReference type="Proteomes" id="UP000283269"/>
    </source>
</evidence>
<keyword evidence="5" id="KW-1185">Reference proteome</keyword>
<proteinExistence type="predicted"/>
<dbReference type="OrthoDB" id="10661992at2759"/>
<dbReference type="InParanoid" id="A0A409X4A0"/>
<evidence type="ECO:0000313" key="4">
    <source>
        <dbReference type="EMBL" id="PPQ85567.1"/>
    </source>
</evidence>
<evidence type="ECO:0000256" key="3">
    <source>
        <dbReference type="ARBA" id="ARBA00022833"/>
    </source>
</evidence>
<dbReference type="AlphaFoldDB" id="A0A409X4A0"/>
<evidence type="ECO:0000256" key="2">
    <source>
        <dbReference type="ARBA" id="ARBA00022771"/>
    </source>
</evidence>
<protein>
    <submittedName>
        <fullName evidence="4">Uncharacterized protein</fullName>
    </submittedName>
</protein>
<dbReference type="PROSITE" id="PS00518">
    <property type="entry name" value="ZF_RING_1"/>
    <property type="match status" value="1"/>
</dbReference>
<keyword evidence="2" id="KW-0863">Zinc-finger</keyword>
<gene>
    <name evidence="4" type="ORF">CVT25_006701</name>
</gene>
<keyword evidence="1" id="KW-0479">Metal-binding</keyword>
<comment type="caution">
    <text evidence="4">The sequence shown here is derived from an EMBL/GenBank/DDBJ whole genome shotgun (WGS) entry which is preliminary data.</text>
</comment>
<dbReference type="Proteomes" id="UP000283269">
    <property type="component" value="Unassembled WGS sequence"/>
</dbReference>
<name>A0A409X4A0_PSICY</name>
<dbReference type="EMBL" id="NHYD01002686">
    <property type="protein sequence ID" value="PPQ85567.1"/>
    <property type="molecule type" value="Genomic_DNA"/>
</dbReference>
<reference evidence="4 5" key="1">
    <citation type="journal article" date="2018" name="Evol. Lett.">
        <title>Horizontal gene cluster transfer increased hallucinogenic mushroom diversity.</title>
        <authorList>
            <person name="Reynolds H.T."/>
            <person name="Vijayakumar V."/>
            <person name="Gluck-Thaler E."/>
            <person name="Korotkin H.B."/>
            <person name="Matheny P.B."/>
            <person name="Slot J.C."/>
        </authorList>
    </citation>
    <scope>NUCLEOTIDE SEQUENCE [LARGE SCALE GENOMIC DNA]</scope>
    <source>
        <strain evidence="4 5">2631</strain>
    </source>
</reference>
<keyword evidence="3" id="KW-0862">Zinc</keyword>
<evidence type="ECO:0000256" key="1">
    <source>
        <dbReference type="ARBA" id="ARBA00022723"/>
    </source>
</evidence>
<accession>A0A409X4A0</accession>
<dbReference type="GO" id="GO:0008270">
    <property type="term" value="F:zinc ion binding"/>
    <property type="evidence" value="ECO:0007669"/>
    <property type="project" value="UniProtKB-KW"/>
</dbReference>
<dbReference type="InterPro" id="IPR017907">
    <property type="entry name" value="Znf_RING_CS"/>
</dbReference>
<organism evidence="4 5">
    <name type="scientific">Psilocybe cyanescens</name>
    <dbReference type="NCBI Taxonomy" id="93625"/>
    <lineage>
        <taxon>Eukaryota</taxon>
        <taxon>Fungi</taxon>
        <taxon>Dikarya</taxon>
        <taxon>Basidiomycota</taxon>
        <taxon>Agaricomycotina</taxon>
        <taxon>Agaricomycetes</taxon>
        <taxon>Agaricomycetidae</taxon>
        <taxon>Agaricales</taxon>
        <taxon>Agaricineae</taxon>
        <taxon>Strophariaceae</taxon>
        <taxon>Psilocybe</taxon>
    </lineage>
</organism>
<sequence>MTNKEQENQTFLTIWDEIICDHHDSIIETALSYTGHDCLPYRYQSSGAQSFQDTLMRDEIISPERTLSSTIEEPCTGIEDNFRGDIVMESDHMNDWPLEIEAEVQPGSDIEFLTQDTVMQDKDVGVEDTSSSWDPKYSQSNTVMGSAKVEDSTFETNTEGTKFPGQGDTIPALECLQKDKAPEAKHFRNHLKWSSDDCAHPLCMSCYRSSGTATCQEKDCPVTLCVNPEGRTPCSVQRGTTPWLCPAHAGNAACEFENLPKSVIPRHNDFQLRPLLSITIRFKADEPINLSEMTSFLDNVFDGHPDLLMKHEVEVDVSKSHNMEEDKETEVECWMKKHPCPTVIIFLLVNGPAFFDEANFNVVKYALGRSYKSILPNNSSPIRGLLVIGLGGRASCLKIPSNLKGWRESVRKSVFNLQSLKYFLFNPYLSRTKLTWVVGFTNPGLDLCHITSFIPVFIFQAYFKTLTGGPNAVLYALIHSYNSVSVSEHSRVLLVEISSPSSIHATVKEFSKSIETTP</sequence>